<proteinExistence type="predicted"/>
<organism evidence="1 2">
    <name type="scientific">Lederbergia ruris</name>
    <dbReference type="NCBI Taxonomy" id="217495"/>
    <lineage>
        <taxon>Bacteria</taxon>
        <taxon>Bacillati</taxon>
        <taxon>Bacillota</taxon>
        <taxon>Bacilli</taxon>
        <taxon>Bacillales</taxon>
        <taxon>Bacillaceae</taxon>
        <taxon>Lederbergia</taxon>
    </lineage>
</organism>
<dbReference type="Proteomes" id="UP000679950">
    <property type="component" value="Unassembled WGS sequence"/>
</dbReference>
<evidence type="ECO:0000313" key="2">
    <source>
        <dbReference type="Proteomes" id="UP000679950"/>
    </source>
</evidence>
<keyword evidence="2" id="KW-1185">Reference proteome</keyword>
<evidence type="ECO:0000313" key="1">
    <source>
        <dbReference type="EMBL" id="GIN59251.1"/>
    </source>
</evidence>
<gene>
    <name evidence="1" type="ORF">J8TS2_35700</name>
</gene>
<accession>A0ABQ4KP22</accession>
<comment type="caution">
    <text evidence="1">The sequence shown here is derived from an EMBL/GenBank/DDBJ whole genome shotgun (WGS) entry which is preliminary data.</text>
</comment>
<name>A0ABQ4KP22_9BACI</name>
<protein>
    <submittedName>
        <fullName evidence="1">Uncharacterized protein</fullName>
    </submittedName>
</protein>
<reference evidence="1 2" key="1">
    <citation type="submission" date="2021-03" db="EMBL/GenBank/DDBJ databases">
        <title>Antimicrobial resistance genes in bacteria isolated from Japanese honey, and their potential for conferring macrolide and lincosamide resistance in the American foulbrood pathogen Paenibacillus larvae.</title>
        <authorList>
            <person name="Okamoto M."/>
            <person name="Kumagai M."/>
            <person name="Kanamori H."/>
            <person name="Takamatsu D."/>
        </authorList>
    </citation>
    <scope>NUCLEOTIDE SEQUENCE [LARGE SCALE GENOMIC DNA]</scope>
    <source>
        <strain evidence="1 2">J8TS2</strain>
    </source>
</reference>
<dbReference type="EMBL" id="BORB01000039">
    <property type="protein sequence ID" value="GIN59251.1"/>
    <property type="molecule type" value="Genomic_DNA"/>
</dbReference>
<sequence length="78" mass="9258">MERIEVLLDHSYEDDYFMISTITVNLKNEEEKERVQKISERMEDDFVDPDGLLSKRIADRHKVDVSLIDLDTNEIDLM</sequence>
<dbReference type="RefSeq" id="WP_212967145.1">
    <property type="nucleotide sequence ID" value="NZ_BORB01000039.1"/>
</dbReference>